<feature type="transmembrane region" description="Helical" evidence="2">
    <location>
        <begin position="33"/>
        <end position="50"/>
    </location>
</feature>
<feature type="domain" description="Prepilin type IV endopeptidase peptidase" evidence="3">
    <location>
        <begin position="13"/>
        <end position="120"/>
    </location>
</feature>
<accession>A0A7W3PN56</accession>
<evidence type="ECO:0000313" key="4">
    <source>
        <dbReference type="EMBL" id="MBA8828107.1"/>
    </source>
</evidence>
<dbReference type="GO" id="GO:0008168">
    <property type="term" value="F:methyltransferase activity"/>
    <property type="evidence" value="ECO:0007669"/>
    <property type="project" value="UniProtKB-KW"/>
</dbReference>
<dbReference type="GO" id="GO:0004190">
    <property type="term" value="F:aspartic-type endopeptidase activity"/>
    <property type="evidence" value="ECO:0007669"/>
    <property type="project" value="UniProtKB-EC"/>
</dbReference>
<dbReference type="PANTHER" id="PTHR30487">
    <property type="entry name" value="TYPE 4 PREPILIN-LIKE PROTEINS LEADER PEPTIDE-PROCESSING ENZYME"/>
    <property type="match status" value="1"/>
</dbReference>
<evidence type="ECO:0000256" key="1">
    <source>
        <dbReference type="ARBA" id="ARBA00005801"/>
    </source>
</evidence>
<gene>
    <name evidence="4" type="ORF">FB555_000178</name>
</gene>
<dbReference type="InterPro" id="IPR050882">
    <property type="entry name" value="Prepilin_peptidase/N-MTase"/>
</dbReference>
<name>A0A7W3PN56_9MICO</name>
<dbReference type="EMBL" id="JACGWU010000001">
    <property type="protein sequence ID" value="MBA8828107.1"/>
    <property type="molecule type" value="Genomic_DNA"/>
</dbReference>
<dbReference type="InterPro" id="IPR000045">
    <property type="entry name" value="Prepilin_IV_endopep_pep"/>
</dbReference>
<organism evidence="4 5">
    <name type="scientific">Alpinimonas psychrophila</name>
    <dbReference type="NCBI Taxonomy" id="748908"/>
    <lineage>
        <taxon>Bacteria</taxon>
        <taxon>Bacillati</taxon>
        <taxon>Actinomycetota</taxon>
        <taxon>Actinomycetes</taxon>
        <taxon>Micrococcales</taxon>
        <taxon>Microbacteriaceae</taxon>
        <taxon>Alpinimonas</taxon>
    </lineage>
</organism>
<dbReference type="Pfam" id="PF01478">
    <property type="entry name" value="Peptidase_A24"/>
    <property type="match status" value="1"/>
</dbReference>
<dbReference type="AlphaFoldDB" id="A0A7W3PN56"/>
<comment type="similarity">
    <text evidence="1">Belongs to the peptidase A24 family.</text>
</comment>
<dbReference type="GO" id="GO:0032259">
    <property type="term" value="P:methylation"/>
    <property type="evidence" value="ECO:0007669"/>
    <property type="project" value="UniProtKB-KW"/>
</dbReference>
<proteinExistence type="inferred from homology"/>
<protein>
    <submittedName>
        <fullName evidence="4">Leader peptidase (Prepilin peptidase)/N-methyltransferase</fullName>
        <ecNumber evidence="4">2.1.1.-</ecNumber>
        <ecNumber evidence="4">3.4.23.43</ecNumber>
    </submittedName>
</protein>
<feature type="transmembrane region" description="Helical" evidence="2">
    <location>
        <begin position="92"/>
        <end position="109"/>
    </location>
</feature>
<feature type="transmembrane region" description="Helical" evidence="2">
    <location>
        <begin position="115"/>
        <end position="134"/>
    </location>
</feature>
<sequence length="166" mass="17314">MNSWGWLLLAYIAAVTVPLFVIDIGSRRLPNRLVLPGYLVAAVSLVLVWVTDGDFSATVIPWSVLPAELIALISGAAYMLFLLLLSLTGGMGMGDVKLAGVLGIAAGLVDPTVSVLSPLLAFGLGGLASAVILIARRGTRTSRIPFGPFMLLGFWIAVALGLLLPS</sequence>
<evidence type="ECO:0000256" key="2">
    <source>
        <dbReference type="SAM" id="Phobius"/>
    </source>
</evidence>
<keyword evidence="2" id="KW-1133">Transmembrane helix</keyword>
<dbReference type="Proteomes" id="UP000524237">
    <property type="component" value="Unassembled WGS sequence"/>
</dbReference>
<dbReference type="Gene3D" id="1.20.120.1220">
    <property type="match status" value="1"/>
</dbReference>
<keyword evidence="4" id="KW-0378">Hydrolase</keyword>
<feature type="transmembrane region" description="Helical" evidence="2">
    <location>
        <begin position="6"/>
        <end position="26"/>
    </location>
</feature>
<dbReference type="GO" id="GO:0005886">
    <property type="term" value="C:plasma membrane"/>
    <property type="evidence" value="ECO:0007669"/>
    <property type="project" value="TreeGrafter"/>
</dbReference>
<feature type="transmembrane region" description="Helical" evidence="2">
    <location>
        <begin position="146"/>
        <end position="164"/>
    </location>
</feature>
<keyword evidence="5" id="KW-1185">Reference proteome</keyword>
<keyword evidence="4" id="KW-0808">Transferase</keyword>
<evidence type="ECO:0000259" key="3">
    <source>
        <dbReference type="Pfam" id="PF01478"/>
    </source>
</evidence>
<feature type="transmembrane region" description="Helical" evidence="2">
    <location>
        <begin position="62"/>
        <end position="85"/>
    </location>
</feature>
<dbReference type="EC" id="2.1.1.-" evidence="4"/>
<dbReference type="EC" id="3.4.23.43" evidence="4"/>
<comment type="caution">
    <text evidence="4">The sequence shown here is derived from an EMBL/GenBank/DDBJ whole genome shotgun (WGS) entry which is preliminary data.</text>
</comment>
<keyword evidence="4" id="KW-0489">Methyltransferase</keyword>
<dbReference type="GO" id="GO:0006465">
    <property type="term" value="P:signal peptide processing"/>
    <property type="evidence" value="ECO:0007669"/>
    <property type="project" value="TreeGrafter"/>
</dbReference>
<reference evidence="4 5" key="1">
    <citation type="submission" date="2020-07" db="EMBL/GenBank/DDBJ databases">
        <title>Sequencing the genomes of 1000 actinobacteria strains.</title>
        <authorList>
            <person name="Klenk H.-P."/>
        </authorList>
    </citation>
    <scope>NUCLEOTIDE SEQUENCE [LARGE SCALE GENOMIC DNA]</scope>
    <source>
        <strain evidence="4 5">DSM 23737</strain>
    </source>
</reference>
<keyword evidence="2" id="KW-0472">Membrane</keyword>
<keyword evidence="2" id="KW-0812">Transmembrane</keyword>
<dbReference type="RefSeq" id="WP_182483564.1">
    <property type="nucleotide sequence ID" value="NZ_JACGWU010000001.1"/>
</dbReference>
<evidence type="ECO:0000313" key="5">
    <source>
        <dbReference type="Proteomes" id="UP000524237"/>
    </source>
</evidence>
<dbReference type="PANTHER" id="PTHR30487:SF0">
    <property type="entry name" value="PREPILIN LEADER PEPTIDASE_N-METHYLTRANSFERASE-RELATED"/>
    <property type="match status" value="1"/>
</dbReference>